<protein>
    <submittedName>
        <fullName evidence="1">Uncharacterized protein</fullName>
    </submittedName>
</protein>
<evidence type="ECO:0000313" key="1">
    <source>
        <dbReference type="EMBL" id="BBK23436.1"/>
    </source>
</evidence>
<reference evidence="2" key="1">
    <citation type="submission" date="2019-05" db="EMBL/GenBank/DDBJ databases">
        <title>Complete genome sequencing of Absiella argi strain JCM 30884.</title>
        <authorList>
            <person name="Sakamoto M."/>
            <person name="Murakami T."/>
            <person name="Mori H."/>
        </authorList>
    </citation>
    <scope>NUCLEOTIDE SEQUENCE [LARGE SCALE GENOMIC DNA]</scope>
    <source>
        <strain evidence="2">JCM 30884</strain>
    </source>
</reference>
<evidence type="ECO:0000313" key="2">
    <source>
        <dbReference type="Proteomes" id="UP000464754"/>
    </source>
</evidence>
<accession>A0A6N4TJP5</accession>
<proteinExistence type="predicted"/>
<keyword evidence="2" id="KW-1185">Reference proteome</keyword>
<organism evidence="1 2">
    <name type="scientific">Amedibacterium intestinale</name>
    <dbReference type="NCBI Taxonomy" id="2583452"/>
    <lineage>
        <taxon>Bacteria</taxon>
        <taxon>Bacillati</taxon>
        <taxon>Bacillota</taxon>
        <taxon>Erysipelotrichia</taxon>
        <taxon>Erysipelotrichales</taxon>
        <taxon>Erysipelotrichaceae</taxon>
        <taxon>Amedibacterium</taxon>
    </lineage>
</organism>
<dbReference type="EMBL" id="AP019695">
    <property type="protein sequence ID" value="BBK23436.1"/>
    <property type="molecule type" value="Genomic_DNA"/>
</dbReference>
<gene>
    <name evidence="1" type="ORF">Aargi30884_23390</name>
</gene>
<dbReference type="AlphaFoldDB" id="A0A6N4TJP5"/>
<name>A0A6N4TJP5_9FIRM</name>
<sequence length="102" mass="12028">MINMKIQDILKGYNIMMDCVPLSITEPGYAYLNACDTGIWVITFNYKHLDVERDFVTIQQIIDVFENNSSYYKTSKEKYEKELPEILSILKKQDPTTKIYFI</sequence>
<dbReference type="KEGG" id="aarg:Aargi30884_23390"/>
<dbReference type="RefSeq" id="WP_115715962.1">
    <property type="nucleotide sequence ID" value="NZ_AP019695.1"/>
</dbReference>
<dbReference type="Proteomes" id="UP000464754">
    <property type="component" value="Chromosome"/>
</dbReference>